<name>A0ABV6CIC1_9RHOB</name>
<dbReference type="InterPro" id="IPR006059">
    <property type="entry name" value="SBP"/>
</dbReference>
<evidence type="ECO:0000313" key="4">
    <source>
        <dbReference type="Proteomes" id="UP001589795"/>
    </source>
</evidence>
<proteinExistence type="predicted"/>
<sequence length="358" mass="38890">MKTTLILGTALTSLAFAATAQEVNVVSWGGAYERSQVEAYNKPFTEETGIKVNMIAADDPATPLTAQVEAGNVTGDVFDIEVSSAIRLCDEGALVEIDPATLPPAPDGTPAVDDFVEGALQDCAVANIVWGTVIAYNTEKFEGEAPTTAADFFDTETYPGKRGLPKNPKRTLYLALIADGVPADEIYDVLSTDEGVDRAFAKLDTIKDDVVWWEAGAQPVQLLADGEVSMTTVYNGRVFDAMVAEDQPFEVIWDGQYMDMDMFVIPKDAPNPEAAMEYLKFATDTQRLADQAKYIAYGPSRKSSAAMVGMYEDGKTEMAPHMPTAEANMQNAVLDDPEFWADHDAELTERFNSWLASS</sequence>
<protein>
    <submittedName>
        <fullName evidence="3">ABC transporter substrate-binding protein</fullName>
    </submittedName>
</protein>
<dbReference type="Gene3D" id="3.40.190.10">
    <property type="entry name" value="Periplasmic binding protein-like II"/>
    <property type="match status" value="2"/>
</dbReference>
<gene>
    <name evidence="3" type="ORF">ACFFIZ_07245</name>
</gene>
<dbReference type="Proteomes" id="UP001589795">
    <property type="component" value="Unassembled WGS sequence"/>
</dbReference>
<keyword evidence="1 2" id="KW-0732">Signal</keyword>
<dbReference type="CDD" id="cd13589">
    <property type="entry name" value="PBP2_polyamine_RpCGA009"/>
    <property type="match status" value="1"/>
</dbReference>
<dbReference type="PANTHER" id="PTHR30222">
    <property type="entry name" value="SPERMIDINE/PUTRESCINE-BINDING PERIPLASMIC PROTEIN"/>
    <property type="match status" value="1"/>
</dbReference>
<dbReference type="RefSeq" id="WP_265506653.1">
    <property type="nucleotide sequence ID" value="NZ_JAOTBE010000015.1"/>
</dbReference>
<evidence type="ECO:0000256" key="1">
    <source>
        <dbReference type="ARBA" id="ARBA00022729"/>
    </source>
</evidence>
<dbReference type="EMBL" id="JBHLWQ010000059">
    <property type="protein sequence ID" value="MFC0200122.1"/>
    <property type="molecule type" value="Genomic_DNA"/>
</dbReference>
<evidence type="ECO:0000256" key="2">
    <source>
        <dbReference type="SAM" id="SignalP"/>
    </source>
</evidence>
<keyword evidence="4" id="KW-1185">Reference proteome</keyword>
<dbReference type="SUPFAM" id="SSF53850">
    <property type="entry name" value="Periplasmic binding protein-like II"/>
    <property type="match status" value="1"/>
</dbReference>
<feature type="signal peptide" evidence="2">
    <location>
        <begin position="1"/>
        <end position="20"/>
    </location>
</feature>
<reference evidence="3 4" key="1">
    <citation type="submission" date="2024-09" db="EMBL/GenBank/DDBJ databases">
        <authorList>
            <person name="Sun Q."/>
            <person name="Mori K."/>
        </authorList>
    </citation>
    <scope>NUCLEOTIDE SEQUENCE [LARGE SCALE GENOMIC DNA]</scope>
    <source>
        <strain evidence="3 4">CCM 7904</strain>
    </source>
</reference>
<evidence type="ECO:0000313" key="3">
    <source>
        <dbReference type="EMBL" id="MFC0200122.1"/>
    </source>
</evidence>
<feature type="chain" id="PRO_5045140379" evidence="2">
    <location>
        <begin position="21"/>
        <end position="358"/>
    </location>
</feature>
<comment type="caution">
    <text evidence="3">The sequence shown here is derived from an EMBL/GenBank/DDBJ whole genome shotgun (WGS) entry which is preliminary data.</text>
</comment>
<dbReference type="Pfam" id="PF13416">
    <property type="entry name" value="SBP_bac_8"/>
    <property type="match status" value="1"/>
</dbReference>
<organism evidence="3 4">
    <name type="scientific">Paracoccus rhizosphaerae</name>
    <dbReference type="NCBI Taxonomy" id="1133347"/>
    <lineage>
        <taxon>Bacteria</taxon>
        <taxon>Pseudomonadati</taxon>
        <taxon>Pseudomonadota</taxon>
        <taxon>Alphaproteobacteria</taxon>
        <taxon>Rhodobacterales</taxon>
        <taxon>Paracoccaceae</taxon>
        <taxon>Paracoccus</taxon>
    </lineage>
</organism>
<dbReference type="PANTHER" id="PTHR30222:SF2">
    <property type="entry name" value="ABC TRANSPORTER SUBSTRATE-BINDING PROTEIN"/>
    <property type="match status" value="1"/>
</dbReference>
<accession>A0ABV6CIC1</accession>